<evidence type="ECO:0000313" key="1">
    <source>
        <dbReference type="EMBL" id="CDZ87106.1"/>
    </source>
</evidence>
<evidence type="ECO:0000313" key="2">
    <source>
        <dbReference type="Proteomes" id="UP000042997"/>
    </source>
</evidence>
<protein>
    <recommendedName>
        <fullName evidence="3">Cytochrome P450</fullName>
    </recommendedName>
</protein>
<dbReference type="GO" id="GO:0004497">
    <property type="term" value="F:monooxygenase activity"/>
    <property type="evidence" value="ECO:0007669"/>
    <property type="project" value="InterPro"/>
</dbReference>
<dbReference type="AlphaFoldDB" id="A0A098BHC3"/>
<dbReference type="EMBL" id="CCSD01000030">
    <property type="protein sequence ID" value="CDZ87106.1"/>
    <property type="molecule type" value="Genomic_DNA"/>
</dbReference>
<dbReference type="Gene3D" id="1.10.630.10">
    <property type="entry name" value="Cytochrome P450"/>
    <property type="match status" value="1"/>
</dbReference>
<dbReference type="GO" id="GO:0016705">
    <property type="term" value="F:oxidoreductase activity, acting on paired donors, with incorporation or reduction of molecular oxygen"/>
    <property type="evidence" value="ECO:0007669"/>
    <property type="project" value="InterPro"/>
</dbReference>
<evidence type="ECO:0008006" key="3">
    <source>
        <dbReference type="Google" id="ProtNLM"/>
    </source>
</evidence>
<proteinExistence type="predicted"/>
<dbReference type="SUPFAM" id="SSF48264">
    <property type="entry name" value="Cytochrome P450"/>
    <property type="match status" value="1"/>
</dbReference>
<organism evidence="1 2">
    <name type="scientific">Rhodococcus ruber</name>
    <dbReference type="NCBI Taxonomy" id="1830"/>
    <lineage>
        <taxon>Bacteria</taxon>
        <taxon>Bacillati</taxon>
        <taxon>Actinomycetota</taxon>
        <taxon>Actinomycetes</taxon>
        <taxon>Mycobacteriales</taxon>
        <taxon>Nocardiaceae</taxon>
        <taxon>Rhodococcus</taxon>
    </lineage>
</organism>
<sequence>MLMSFDEHKMHRRIMQEAFTRDRLAGYVDQLGPTLETSIPGWTAGQSTRIYPLLKALTLDVVTEVFMAGRGERGH</sequence>
<dbReference type="Proteomes" id="UP000042997">
    <property type="component" value="Unassembled WGS sequence"/>
</dbReference>
<dbReference type="InterPro" id="IPR036396">
    <property type="entry name" value="Cyt_P450_sf"/>
</dbReference>
<reference evidence="1 2" key="1">
    <citation type="journal article" date="2014" name="Genome Announc.">
        <title>Draft Genome Sequence of Propane- and Butane-Oxidizing Actinobacterium Rhodococcus ruber IEGM 231.</title>
        <authorList>
            <person name="Ivshina I.B."/>
            <person name="Kuyukina M.S."/>
            <person name="Krivoruchko A.V."/>
            <person name="Barbe V."/>
            <person name="Fischer C."/>
        </authorList>
    </citation>
    <scope>NUCLEOTIDE SEQUENCE [LARGE SCALE GENOMIC DNA]</scope>
</reference>
<dbReference type="GO" id="GO:0020037">
    <property type="term" value="F:heme binding"/>
    <property type="evidence" value="ECO:0007669"/>
    <property type="project" value="InterPro"/>
</dbReference>
<accession>A0A098BHC3</accession>
<dbReference type="GO" id="GO:0005506">
    <property type="term" value="F:iron ion binding"/>
    <property type="evidence" value="ECO:0007669"/>
    <property type="project" value="InterPro"/>
</dbReference>
<name>A0A098BHC3_9NOCA</name>
<gene>
    <name evidence="1" type="ORF">RHRU231_210032</name>
</gene>